<reference evidence="2" key="1">
    <citation type="submission" date="2020-05" db="EMBL/GenBank/DDBJ databases">
        <authorList>
            <person name="Chiriac C."/>
            <person name="Salcher M."/>
            <person name="Ghai R."/>
            <person name="Kavagutti S V."/>
        </authorList>
    </citation>
    <scope>NUCLEOTIDE SEQUENCE</scope>
</reference>
<evidence type="ECO:0000256" key="1">
    <source>
        <dbReference type="SAM" id="MobiDB-lite"/>
    </source>
</evidence>
<accession>A0A6J6RTH8</accession>
<feature type="compositionally biased region" description="Gly residues" evidence="1">
    <location>
        <begin position="178"/>
        <end position="213"/>
    </location>
</feature>
<evidence type="ECO:0000313" key="2">
    <source>
        <dbReference type="EMBL" id="CAB4725651.1"/>
    </source>
</evidence>
<organism evidence="2">
    <name type="scientific">freshwater metagenome</name>
    <dbReference type="NCBI Taxonomy" id="449393"/>
    <lineage>
        <taxon>unclassified sequences</taxon>
        <taxon>metagenomes</taxon>
        <taxon>ecological metagenomes</taxon>
    </lineage>
</organism>
<protein>
    <submittedName>
        <fullName evidence="2">Unannotated protein</fullName>
    </submittedName>
</protein>
<dbReference type="EMBL" id="CAEZYR010000003">
    <property type="protein sequence ID" value="CAB4725651.1"/>
    <property type="molecule type" value="Genomic_DNA"/>
</dbReference>
<dbReference type="AlphaFoldDB" id="A0A6J6RTH8"/>
<feature type="region of interest" description="Disordered" evidence="1">
    <location>
        <begin position="172"/>
        <end position="221"/>
    </location>
</feature>
<gene>
    <name evidence="2" type="ORF">UFOPK2754_00120</name>
</gene>
<proteinExistence type="predicted"/>
<name>A0A6J6RTH8_9ZZZZ</name>
<sequence length="221" mass="20870">MKKLVASGVAALSIATGSLAVAVLNPLGAASAQTGSTGATAAAPTRGGALKSVLDGLVADGTITQAQADAIAAKLDAARAANPAPEKELRGIGGANLDDIATALGITADDLRTQLEGGATLSSIAGDKVAALTTLLTDKAMARIDQGLTDGKITAETAATIKAGVPAMVTAMLDGTAPHGGPGGPGGDGPGRPDGDGPGGDGPGRPGGHGPGRPGGPGPGR</sequence>